<dbReference type="EMBL" id="CAUYUJ010021397">
    <property type="protein sequence ID" value="CAK0904461.1"/>
    <property type="molecule type" value="Genomic_DNA"/>
</dbReference>
<proteinExistence type="predicted"/>
<keyword evidence="2" id="KW-1185">Reference proteome</keyword>
<reference evidence="1" key="1">
    <citation type="submission" date="2023-10" db="EMBL/GenBank/DDBJ databases">
        <authorList>
            <person name="Chen Y."/>
            <person name="Shah S."/>
            <person name="Dougan E. K."/>
            <person name="Thang M."/>
            <person name="Chan C."/>
        </authorList>
    </citation>
    <scope>NUCLEOTIDE SEQUENCE [LARGE SCALE GENOMIC DNA]</scope>
</reference>
<dbReference type="Proteomes" id="UP001189429">
    <property type="component" value="Unassembled WGS sequence"/>
</dbReference>
<sequence>GSGVPELDLELALAPAAASPDGEEGLPAEPLELARRLGAFPLIARAAARAAAVVEGRVQEGLPEPGAVLRDFDAADAFPPIPEVKGREIMGGPVGARKGWLAKGAGPPRLVAGAIPPERLQAAIEGVAPMLPRSEEWGSCAPHSGEVLLWGSEDMMREFRVYSLSNDWMSPMFLPGPLRGAIVDLPGGGVARLAAAVAPAGWFAPGESDARAEGSLAPARSHLGTARDDGGPEVRIGRGSPRLVLAASSRRNPAPVRAAGSRRWAVVELERSTSSTHPACWVTWRTSLDVVSCATAGNAGARREDAAVGEWCERRPASPAWKVRPWCVASLDMLEATDWWRAGRLHADGVGDVIYGAQGRCEGFRVLRSEDKSVKRARQTQRPQVIQRWMRTLVDRWVRCPWPGRESMMCFSSQAHFLARFRGVAPPPLTVRQELMSALAAMPMLKRDLRALCSRLVAMSDAGAQRGIALRAARLRPVGAGAARAANGRLGADLHDVVMLMFLLDGMGCARWALDPLELMPALFVASETGSKAERAAKHACSGDVGTRSASSFGSFGKAEAIAAGKLAPRAEWAVIFRGGPSADIYRIALERQALSGRMPRPHCEILRVRGVALVAMAQAHWVLGLVESVASADRGPPEI</sequence>
<feature type="non-terminal residue" evidence="1">
    <location>
        <position position="1"/>
    </location>
</feature>
<feature type="non-terminal residue" evidence="1">
    <location>
        <position position="640"/>
    </location>
</feature>
<evidence type="ECO:0008006" key="3">
    <source>
        <dbReference type="Google" id="ProtNLM"/>
    </source>
</evidence>
<name>A0ABN9Y0U5_9DINO</name>
<comment type="caution">
    <text evidence="1">The sequence shown here is derived from an EMBL/GenBank/DDBJ whole genome shotgun (WGS) entry which is preliminary data.</text>
</comment>
<evidence type="ECO:0000313" key="2">
    <source>
        <dbReference type="Proteomes" id="UP001189429"/>
    </source>
</evidence>
<evidence type="ECO:0000313" key="1">
    <source>
        <dbReference type="EMBL" id="CAK0904461.1"/>
    </source>
</evidence>
<organism evidence="1 2">
    <name type="scientific">Prorocentrum cordatum</name>
    <dbReference type="NCBI Taxonomy" id="2364126"/>
    <lineage>
        <taxon>Eukaryota</taxon>
        <taxon>Sar</taxon>
        <taxon>Alveolata</taxon>
        <taxon>Dinophyceae</taxon>
        <taxon>Prorocentrales</taxon>
        <taxon>Prorocentraceae</taxon>
        <taxon>Prorocentrum</taxon>
    </lineage>
</organism>
<protein>
    <recommendedName>
        <fullName evidence="3">Anaphase-promoting complex subunit 1</fullName>
    </recommendedName>
</protein>
<accession>A0ABN9Y0U5</accession>
<gene>
    <name evidence="1" type="ORF">PCOR1329_LOCUS80458</name>
</gene>